<feature type="transmembrane region" description="Helical" evidence="12">
    <location>
        <begin position="28"/>
        <end position="47"/>
    </location>
</feature>
<dbReference type="Pfam" id="PF05226">
    <property type="entry name" value="CHASE2"/>
    <property type="match status" value="1"/>
</dbReference>
<keyword evidence="10" id="KW-0902">Two-component regulatory system</keyword>
<accession>A0A1L3JAS1</accession>
<evidence type="ECO:0000259" key="14">
    <source>
        <dbReference type="PROSITE" id="PS50112"/>
    </source>
</evidence>
<dbReference type="InterPro" id="IPR004358">
    <property type="entry name" value="Sig_transdc_His_kin-like_C"/>
</dbReference>
<dbReference type="STRING" id="1913578.LPB140_04820"/>
<evidence type="ECO:0000256" key="8">
    <source>
        <dbReference type="ARBA" id="ARBA00022840"/>
    </source>
</evidence>
<dbReference type="SMART" id="SM00387">
    <property type="entry name" value="HATPase_c"/>
    <property type="match status" value="1"/>
</dbReference>
<dbReference type="Gene3D" id="3.30.565.10">
    <property type="entry name" value="Histidine kinase-like ATPase, C-terminal domain"/>
    <property type="match status" value="1"/>
</dbReference>
<dbReference type="PROSITE" id="PS50112">
    <property type="entry name" value="PAS"/>
    <property type="match status" value="1"/>
</dbReference>
<evidence type="ECO:0000256" key="1">
    <source>
        <dbReference type="ARBA" id="ARBA00000085"/>
    </source>
</evidence>
<dbReference type="AlphaFoldDB" id="A0A1L3JAS1"/>
<keyword evidence="5 12" id="KW-0812">Transmembrane</keyword>
<evidence type="ECO:0000256" key="4">
    <source>
        <dbReference type="ARBA" id="ARBA00022679"/>
    </source>
</evidence>
<dbReference type="GO" id="GO:0000155">
    <property type="term" value="F:phosphorelay sensor kinase activity"/>
    <property type="evidence" value="ECO:0007669"/>
    <property type="project" value="InterPro"/>
</dbReference>
<dbReference type="InterPro" id="IPR035965">
    <property type="entry name" value="PAS-like_dom_sf"/>
</dbReference>
<comment type="subcellular location">
    <subcellularLocation>
        <location evidence="2">Membrane</location>
        <topology evidence="2">Multi-pass membrane protein</topology>
    </subcellularLocation>
</comment>
<protein>
    <recommendedName>
        <fullName evidence="3">histidine kinase</fullName>
        <ecNumber evidence="3">2.7.13.3</ecNumber>
    </recommendedName>
</protein>
<dbReference type="PROSITE" id="PS50109">
    <property type="entry name" value="HIS_KIN"/>
    <property type="match status" value="1"/>
</dbReference>
<evidence type="ECO:0000256" key="9">
    <source>
        <dbReference type="ARBA" id="ARBA00022989"/>
    </source>
</evidence>
<feature type="domain" description="PAS" evidence="14">
    <location>
        <begin position="432"/>
        <end position="503"/>
    </location>
</feature>
<dbReference type="SUPFAM" id="SSF47384">
    <property type="entry name" value="Homodimeric domain of signal transducing histidine kinase"/>
    <property type="match status" value="1"/>
</dbReference>
<dbReference type="OrthoDB" id="9806130at2"/>
<keyword evidence="9 12" id="KW-1133">Transmembrane helix</keyword>
<evidence type="ECO:0000256" key="10">
    <source>
        <dbReference type="ARBA" id="ARBA00023012"/>
    </source>
</evidence>
<gene>
    <name evidence="15" type="ORF">LPB140_04820</name>
</gene>
<dbReference type="InterPro" id="IPR005467">
    <property type="entry name" value="His_kinase_dom"/>
</dbReference>
<dbReference type="GO" id="GO:0016020">
    <property type="term" value="C:membrane"/>
    <property type="evidence" value="ECO:0007669"/>
    <property type="project" value="UniProtKB-SubCell"/>
</dbReference>
<dbReference type="SUPFAM" id="SSF55874">
    <property type="entry name" value="ATPase domain of HSP90 chaperone/DNA topoisomerase II/histidine kinase"/>
    <property type="match status" value="1"/>
</dbReference>
<keyword evidence="16" id="KW-1185">Reference proteome</keyword>
<dbReference type="InterPro" id="IPR007890">
    <property type="entry name" value="CHASE2"/>
</dbReference>
<comment type="catalytic activity">
    <reaction evidence="1">
        <text>ATP + protein L-histidine = ADP + protein N-phospho-L-histidine.</text>
        <dbReference type="EC" id="2.7.13.3"/>
    </reaction>
</comment>
<feature type="domain" description="Histidine kinase" evidence="13">
    <location>
        <begin position="556"/>
        <end position="772"/>
    </location>
</feature>
<dbReference type="PANTHER" id="PTHR42878:SF7">
    <property type="entry name" value="SENSOR HISTIDINE KINASE GLRK"/>
    <property type="match status" value="1"/>
</dbReference>
<reference evidence="15 16" key="1">
    <citation type="submission" date="2016-11" db="EMBL/GenBank/DDBJ databases">
        <title>Sphingorhabdus sp. LPB0140, isolated from marine environment.</title>
        <authorList>
            <person name="Kim E."/>
            <person name="Yi H."/>
        </authorList>
    </citation>
    <scope>NUCLEOTIDE SEQUENCE [LARGE SCALE GENOMIC DNA]</scope>
    <source>
        <strain evidence="15 16">LPB0140</strain>
    </source>
</reference>
<keyword evidence="7" id="KW-0418">Kinase</keyword>
<feature type="transmembrane region" description="Helical" evidence="12">
    <location>
        <begin position="359"/>
        <end position="378"/>
    </location>
</feature>
<dbReference type="Pfam" id="PF02518">
    <property type="entry name" value="HATPase_c"/>
    <property type="match status" value="1"/>
</dbReference>
<dbReference type="InterPro" id="IPR017181">
    <property type="entry name" value="Sig_transdc_His_kin_CHASE2"/>
</dbReference>
<dbReference type="InterPro" id="IPR000014">
    <property type="entry name" value="PAS"/>
</dbReference>
<feature type="transmembrane region" description="Helical" evidence="12">
    <location>
        <begin position="310"/>
        <end position="328"/>
    </location>
</feature>
<dbReference type="Pfam" id="PF08448">
    <property type="entry name" value="PAS_4"/>
    <property type="match status" value="1"/>
</dbReference>
<dbReference type="KEGG" id="sphl:LPB140_04820"/>
<feature type="transmembrane region" description="Helical" evidence="12">
    <location>
        <begin position="335"/>
        <end position="353"/>
    </location>
</feature>
<dbReference type="InterPro" id="IPR036097">
    <property type="entry name" value="HisK_dim/P_sf"/>
</dbReference>
<dbReference type="GO" id="GO:0000156">
    <property type="term" value="F:phosphorelay response regulator activity"/>
    <property type="evidence" value="ECO:0007669"/>
    <property type="project" value="TreeGrafter"/>
</dbReference>
<dbReference type="GO" id="GO:0030295">
    <property type="term" value="F:protein kinase activator activity"/>
    <property type="evidence" value="ECO:0007669"/>
    <property type="project" value="TreeGrafter"/>
</dbReference>
<evidence type="ECO:0000256" key="5">
    <source>
        <dbReference type="ARBA" id="ARBA00022692"/>
    </source>
</evidence>
<dbReference type="InterPro" id="IPR036890">
    <property type="entry name" value="HATPase_C_sf"/>
</dbReference>
<dbReference type="EC" id="2.7.13.3" evidence="3"/>
<dbReference type="Proteomes" id="UP000242561">
    <property type="component" value="Chromosome"/>
</dbReference>
<evidence type="ECO:0000313" key="15">
    <source>
        <dbReference type="EMBL" id="APG62234.1"/>
    </source>
</evidence>
<evidence type="ECO:0000256" key="7">
    <source>
        <dbReference type="ARBA" id="ARBA00022777"/>
    </source>
</evidence>
<dbReference type="SUPFAM" id="SSF55785">
    <property type="entry name" value="PYP-like sensor domain (PAS domain)"/>
    <property type="match status" value="1"/>
</dbReference>
<evidence type="ECO:0000259" key="13">
    <source>
        <dbReference type="PROSITE" id="PS50109"/>
    </source>
</evidence>
<evidence type="ECO:0000256" key="2">
    <source>
        <dbReference type="ARBA" id="ARBA00004141"/>
    </source>
</evidence>
<evidence type="ECO:0000256" key="12">
    <source>
        <dbReference type="SAM" id="Phobius"/>
    </source>
</evidence>
<keyword evidence="8" id="KW-0067">ATP-binding</keyword>
<dbReference type="InterPro" id="IPR003594">
    <property type="entry name" value="HATPase_dom"/>
</dbReference>
<dbReference type="PANTHER" id="PTHR42878">
    <property type="entry name" value="TWO-COMPONENT HISTIDINE KINASE"/>
    <property type="match status" value="1"/>
</dbReference>
<dbReference type="SMART" id="SM01080">
    <property type="entry name" value="CHASE2"/>
    <property type="match status" value="1"/>
</dbReference>
<sequence>MTDDKIISPHQQSAIAPVKKSPVLYRRLMIEWLLAIIFIILMAFILLRSDIMHRADNIIYDEIISLDAPAPNEDILLITIDDHSLQNLGQWPWDRRTHARLIDKLSAMGAKSINMDILLSENSDDAADSQLAQSLKNSKAATAIPLHFDYPGENGAPYNLIPPIDIIANSADYIGHVELIIDDDGIVRRLQINKKSAQNDEYYGHLILPSLKNISPENHAKYTMEEQALLFAFAPSSSFAQISYVDALQNRLSSKIIAGKHIFIGASAAGLGDNYPVALGGGATMPGLEIIANFANSLSQGYIYKDAPTIWLYIFTILPAFILLLGYLKWTPRTALIASISAIFILLAISFLLLKMGIWLPPSPAMLIMLLIYPYWGWRRLQSASDFMQFEMAKLHGTIADKVGDAVNLRGGDFIEKQSRGLSFAIEKLQLLRKFIDDILRELPDPMFVTDEQGHILMTNDALNILWPHHHQNPALSDFVTDILPPDDHAAMDAFLNNVVDEEQSYRLQTMNDENFILRRSTLTGPEGQLIGYIYHLTDITGLTRAEMQKEDALRLLSHDMRAPQSAIISLLDQVTNADLRSKIEDNARHTIRLAQNFVDVARMGEQDLELLDSHIESLVIEATEQLWPIAQRKKLKFEIQSDNDEIFAIVDPALLYRGLINILNNAIRFSHVGGTIYIHIGTREISNAQYCAIEIADEGPGLSNHHANNETGYGAALKVKSHPHADNAEPPPMGIGLNFVAAMVGRHHGQLNSHNGKEKGAVFTMILPVDGPNIM</sequence>
<dbReference type="InterPro" id="IPR050351">
    <property type="entry name" value="BphY/WalK/GraS-like"/>
</dbReference>
<dbReference type="EMBL" id="CP018154">
    <property type="protein sequence ID" value="APG62234.1"/>
    <property type="molecule type" value="Genomic_DNA"/>
</dbReference>
<evidence type="ECO:0000256" key="6">
    <source>
        <dbReference type="ARBA" id="ARBA00022741"/>
    </source>
</evidence>
<proteinExistence type="predicted"/>
<dbReference type="RefSeq" id="WP_072558885.1">
    <property type="nucleotide sequence ID" value="NZ_CP018154.1"/>
</dbReference>
<keyword evidence="6" id="KW-0547">Nucleotide-binding</keyword>
<evidence type="ECO:0000256" key="3">
    <source>
        <dbReference type="ARBA" id="ARBA00012438"/>
    </source>
</evidence>
<dbReference type="PRINTS" id="PR00344">
    <property type="entry name" value="BCTRLSENSOR"/>
</dbReference>
<keyword evidence="4" id="KW-0808">Transferase</keyword>
<dbReference type="PIRSF" id="PIRSF037347">
    <property type="entry name" value="STHK_CHASE2_PAS_prd"/>
    <property type="match status" value="1"/>
</dbReference>
<keyword evidence="11 12" id="KW-0472">Membrane</keyword>
<evidence type="ECO:0000256" key="11">
    <source>
        <dbReference type="ARBA" id="ARBA00023136"/>
    </source>
</evidence>
<evidence type="ECO:0000313" key="16">
    <source>
        <dbReference type="Proteomes" id="UP000242561"/>
    </source>
</evidence>
<dbReference type="CDD" id="cd00130">
    <property type="entry name" value="PAS"/>
    <property type="match status" value="1"/>
</dbReference>
<dbReference type="SMART" id="SM00091">
    <property type="entry name" value="PAS"/>
    <property type="match status" value="1"/>
</dbReference>
<dbReference type="GO" id="GO:0005524">
    <property type="term" value="F:ATP binding"/>
    <property type="evidence" value="ECO:0007669"/>
    <property type="project" value="UniProtKB-KW"/>
</dbReference>
<dbReference type="Gene3D" id="3.30.450.20">
    <property type="entry name" value="PAS domain"/>
    <property type="match status" value="1"/>
</dbReference>
<dbReference type="GO" id="GO:0007234">
    <property type="term" value="P:osmosensory signaling via phosphorelay pathway"/>
    <property type="evidence" value="ECO:0007669"/>
    <property type="project" value="TreeGrafter"/>
</dbReference>
<dbReference type="InterPro" id="IPR013656">
    <property type="entry name" value="PAS_4"/>
</dbReference>
<organism evidence="15 16">
    <name type="scientific">Sphingorhabdus lutea</name>
    <dbReference type="NCBI Taxonomy" id="1913578"/>
    <lineage>
        <taxon>Bacteria</taxon>
        <taxon>Pseudomonadati</taxon>
        <taxon>Pseudomonadota</taxon>
        <taxon>Alphaproteobacteria</taxon>
        <taxon>Sphingomonadales</taxon>
        <taxon>Sphingomonadaceae</taxon>
        <taxon>Sphingorhabdus</taxon>
    </lineage>
</organism>
<name>A0A1L3JAS1_9SPHN</name>